<dbReference type="InterPro" id="IPR043128">
    <property type="entry name" value="Rev_trsase/Diguanyl_cyclase"/>
</dbReference>
<comment type="catalytic activity">
    <reaction evidence="3">
        <text>2 GTP = 3',3'-c-di-GMP + 2 diphosphate</text>
        <dbReference type="Rhea" id="RHEA:24898"/>
        <dbReference type="ChEBI" id="CHEBI:33019"/>
        <dbReference type="ChEBI" id="CHEBI:37565"/>
        <dbReference type="ChEBI" id="CHEBI:58805"/>
        <dbReference type="EC" id="2.7.7.65"/>
    </reaction>
</comment>
<dbReference type="OrthoDB" id="9812260at2"/>
<dbReference type="PANTHER" id="PTHR45138">
    <property type="entry name" value="REGULATORY COMPONENTS OF SENSORY TRANSDUCTION SYSTEM"/>
    <property type="match status" value="1"/>
</dbReference>
<accession>A0A426QE04</accession>
<dbReference type="SUPFAM" id="SSF55073">
    <property type="entry name" value="Nucleotide cyclase"/>
    <property type="match status" value="1"/>
</dbReference>
<comment type="caution">
    <text evidence="6">The sequence shown here is derived from an EMBL/GenBank/DDBJ whole genome shotgun (WGS) entry which is preliminary data.</text>
</comment>
<protein>
    <recommendedName>
        <fullName evidence="2">diguanylate cyclase</fullName>
        <ecNumber evidence="2">2.7.7.65</ecNumber>
    </recommendedName>
</protein>
<gene>
    <name evidence="6" type="ORF">D6C00_14505</name>
</gene>
<feature type="transmembrane region" description="Helical" evidence="4">
    <location>
        <begin position="149"/>
        <end position="168"/>
    </location>
</feature>
<evidence type="ECO:0000256" key="3">
    <source>
        <dbReference type="ARBA" id="ARBA00034247"/>
    </source>
</evidence>
<keyword evidence="7" id="KW-1185">Reference proteome</keyword>
<keyword evidence="4" id="KW-0812">Transmembrane</keyword>
<proteinExistence type="predicted"/>
<feature type="transmembrane region" description="Helical" evidence="4">
    <location>
        <begin position="43"/>
        <end position="62"/>
    </location>
</feature>
<feature type="transmembrane region" description="Helical" evidence="4">
    <location>
        <begin position="104"/>
        <end position="120"/>
    </location>
</feature>
<feature type="domain" description="GGDEF" evidence="5">
    <location>
        <begin position="241"/>
        <end position="375"/>
    </location>
</feature>
<dbReference type="InterPro" id="IPR029787">
    <property type="entry name" value="Nucleotide_cyclase"/>
</dbReference>
<dbReference type="AlphaFoldDB" id="A0A426QE04"/>
<evidence type="ECO:0000256" key="1">
    <source>
        <dbReference type="ARBA" id="ARBA00001946"/>
    </source>
</evidence>
<dbReference type="NCBIfam" id="TIGR00254">
    <property type="entry name" value="GGDEF"/>
    <property type="match status" value="1"/>
</dbReference>
<comment type="cofactor">
    <cofactor evidence="1">
        <name>Mg(2+)</name>
        <dbReference type="ChEBI" id="CHEBI:18420"/>
    </cofactor>
</comment>
<feature type="transmembrane region" description="Helical" evidence="4">
    <location>
        <begin position="74"/>
        <end position="92"/>
    </location>
</feature>
<dbReference type="Proteomes" id="UP000287798">
    <property type="component" value="Unassembled WGS sequence"/>
</dbReference>
<dbReference type="EC" id="2.7.7.65" evidence="2"/>
<evidence type="ECO:0000256" key="4">
    <source>
        <dbReference type="SAM" id="Phobius"/>
    </source>
</evidence>
<organism evidence="6 7">
    <name type="scientific">Thiohalobacter thiocyanaticus</name>
    <dbReference type="NCBI Taxonomy" id="585455"/>
    <lineage>
        <taxon>Bacteria</taxon>
        <taxon>Pseudomonadati</taxon>
        <taxon>Pseudomonadota</taxon>
        <taxon>Gammaproteobacteria</taxon>
        <taxon>Thiohalobacterales</taxon>
        <taxon>Thiohalobacteraceae</taxon>
        <taxon>Thiohalobacter</taxon>
    </lineage>
</organism>
<dbReference type="EMBL" id="QZMU01000002">
    <property type="protein sequence ID" value="RRQ19969.1"/>
    <property type="molecule type" value="Genomic_DNA"/>
</dbReference>
<dbReference type="InterPro" id="IPR050469">
    <property type="entry name" value="Diguanylate_Cyclase"/>
</dbReference>
<feature type="transmembrane region" description="Helical" evidence="4">
    <location>
        <begin position="126"/>
        <end position="142"/>
    </location>
</feature>
<sequence length="375" mass="42494">MSILRRRTADDRRSGRDRRWTDTAACQGLNPDVYRYPDWSEQLIQFLTRYLFFSLGILFFNFTQNIEPVWFSRLELNIAFGLYFVINTLNFLHASRRPICPARYHFAMWVDIAITAISVLNDPYAIPPSLLVFIMVVLGNGMRYGMRLFGEAVIGCFGAVMLVFTLRYSNMGELFTPGMLFLNLFGGIILVYAYILMGRIEQSRRELEHNSRIDPLTGLMNRGALMELSDRLFQSLGGGSHRAVVMFADMDKFKQVNDTYGHGMGDQVLRKVAEIMRGSLRGTDLAARIGGDEFVLVLTDITLDEAELVATRIQEQIALYACDHQLPCSVTIALGEAPTHGRSLDAILDHVDRALYKCKRTRDCTGIMRAETLQA</sequence>
<evidence type="ECO:0000256" key="2">
    <source>
        <dbReference type="ARBA" id="ARBA00012528"/>
    </source>
</evidence>
<dbReference type="FunFam" id="3.30.70.270:FF:000001">
    <property type="entry name" value="Diguanylate cyclase domain protein"/>
    <property type="match status" value="1"/>
</dbReference>
<dbReference type="InterPro" id="IPR000160">
    <property type="entry name" value="GGDEF_dom"/>
</dbReference>
<evidence type="ECO:0000313" key="7">
    <source>
        <dbReference type="Proteomes" id="UP000287798"/>
    </source>
</evidence>
<reference evidence="6 7" key="1">
    <citation type="journal article" date="2010" name="Int. J. Syst. Evol. Microbiol.">
        <title>Thiohalobacter thiocyanaticus gen. nov., sp. nov., a moderately halophilic, sulfur-oxidizing gammaproteobacterium from hypersaline lakes, that utilizes thiocyanate.</title>
        <authorList>
            <person name="Sorokin D.Y."/>
            <person name="Kovaleva O.L."/>
            <person name="Tourova T.P."/>
            <person name="Muyzer G."/>
        </authorList>
    </citation>
    <scope>NUCLEOTIDE SEQUENCE [LARGE SCALE GENOMIC DNA]</scope>
    <source>
        <strain evidence="6 7">Hrh1</strain>
    </source>
</reference>
<dbReference type="PROSITE" id="PS50887">
    <property type="entry name" value="GGDEF"/>
    <property type="match status" value="1"/>
</dbReference>
<keyword evidence="4" id="KW-0472">Membrane</keyword>
<dbReference type="RefSeq" id="WP_125182533.1">
    <property type="nucleotide sequence ID" value="NZ_QZMU01000002.1"/>
</dbReference>
<feature type="transmembrane region" description="Helical" evidence="4">
    <location>
        <begin position="174"/>
        <end position="195"/>
    </location>
</feature>
<evidence type="ECO:0000313" key="6">
    <source>
        <dbReference type="EMBL" id="RRQ19969.1"/>
    </source>
</evidence>
<dbReference type="Gene3D" id="3.30.70.270">
    <property type="match status" value="1"/>
</dbReference>
<dbReference type="SMART" id="SM00267">
    <property type="entry name" value="GGDEF"/>
    <property type="match status" value="1"/>
</dbReference>
<dbReference type="GO" id="GO:0052621">
    <property type="term" value="F:diguanylate cyclase activity"/>
    <property type="evidence" value="ECO:0007669"/>
    <property type="project" value="UniProtKB-EC"/>
</dbReference>
<name>A0A426QE04_9GAMM</name>
<evidence type="ECO:0000259" key="5">
    <source>
        <dbReference type="PROSITE" id="PS50887"/>
    </source>
</evidence>
<dbReference type="CDD" id="cd01949">
    <property type="entry name" value="GGDEF"/>
    <property type="match status" value="1"/>
</dbReference>
<keyword evidence="4" id="KW-1133">Transmembrane helix</keyword>
<dbReference type="Pfam" id="PF00990">
    <property type="entry name" value="GGDEF"/>
    <property type="match status" value="1"/>
</dbReference>
<dbReference type="PANTHER" id="PTHR45138:SF9">
    <property type="entry name" value="DIGUANYLATE CYCLASE DGCM-RELATED"/>
    <property type="match status" value="1"/>
</dbReference>